<feature type="domain" description="Copper resistance protein D" evidence="7">
    <location>
        <begin position="177"/>
        <end position="281"/>
    </location>
</feature>
<keyword evidence="5 6" id="KW-0472">Membrane</keyword>
<evidence type="ECO:0000259" key="7">
    <source>
        <dbReference type="Pfam" id="PF05425"/>
    </source>
</evidence>
<feature type="transmembrane region" description="Helical" evidence="6">
    <location>
        <begin position="146"/>
        <end position="166"/>
    </location>
</feature>
<proteinExistence type="predicted"/>
<feature type="transmembrane region" description="Helical" evidence="6">
    <location>
        <begin position="74"/>
        <end position="102"/>
    </location>
</feature>
<keyword evidence="2" id="KW-1003">Cell membrane</keyword>
<keyword evidence="4 6" id="KW-1133">Transmembrane helix</keyword>
<dbReference type="NCBIfam" id="NF033808">
    <property type="entry name" value="copper_CopD"/>
    <property type="match status" value="1"/>
</dbReference>
<feature type="transmembrane region" description="Helical" evidence="6">
    <location>
        <begin position="178"/>
        <end position="208"/>
    </location>
</feature>
<organism evidence="8 9">
    <name type="scientific">Sphingobium rhizovicinum</name>
    <dbReference type="NCBI Taxonomy" id="432308"/>
    <lineage>
        <taxon>Bacteria</taxon>
        <taxon>Pseudomonadati</taxon>
        <taxon>Pseudomonadota</taxon>
        <taxon>Alphaproteobacteria</taxon>
        <taxon>Sphingomonadales</taxon>
        <taxon>Sphingomonadaceae</taxon>
        <taxon>Sphingobium</taxon>
    </lineage>
</organism>
<dbReference type="EMBL" id="JBHRVU010000005">
    <property type="protein sequence ID" value="MFC3444410.1"/>
    <property type="molecule type" value="Genomic_DNA"/>
</dbReference>
<protein>
    <submittedName>
        <fullName evidence="8">Copper homeostasis membrane protein CopD</fullName>
    </submittedName>
</protein>
<dbReference type="RefSeq" id="WP_380799263.1">
    <property type="nucleotide sequence ID" value="NZ_JBHRVU010000005.1"/>
</dbReference>
<reference evidence="9" key="1">
    <citation type="journal article" date="2019" name="Int. J. Syst. Evol. Microbiol.">
        <title>The Global Catalogue of Microorganisms (GCM) 10K type strain sequencing project: providing services to taxonomists for standard genome sequencing and annotation.</title>
        <authorList>
            <consortium name="The Broad Institute Genomics Platform"/>
            <consortium name="The Broad Institute Genome Sequencing Center for Infectious Disease"/>
            <person name="Wu L."/>
            <person name="Ma J."/>
        </authorList>
    </citation>
    <scope>NUCLEOTIDE SEQUENCE [LARGE SCALE GENOMIC DNA]</scope>
    <source>
        <strain evidence="9">CCM 7491</strain>
    </source>
</reference>
<evidence type="ECO:0000256" key="3">
    <source>
        <dbReference type="ARBA" id="ARBA00022692"/>
    </source>
</evidence>
<evidence type="ECO:0000256" key="2">
    <source>
        <dbReference type="ARBA" id="ARBA00022475"/>
    </source>
</evidence>
<dbReference type="InterPro" id="IPR032694">
    <property type="entry name" value="CopC/D"/>
</dbReference>
<evidence type="ECO:0000256" key="1">
    <source>
        <dbReference type="ARBA" id="ARBA00004651"/>
    </source>
</evidence>
<comment type="subcellular location">
    <subcellularLocation>
        <location evidence="1">Cell membrane</location>
        <topology evidence="1">Multi-pass membrane protein</topology>
    </subcellularLocation>
</comment>
<evidence type="ECO:0000256" key="5">
    <source>
        <dbReference type="ARBA" id="ARBA00023136"/>
    </source>
</evidence>
<comment type="caution">
    <text evidence="8">The sequence shown here is derived from an EMBL/GenBank/DDBJ whole genome shotgun (WGS) entry which is preliminary data.</text>
</comment>
<gene>
    <name evidence="8" type="primary">copD</name>
    <name evidence="8" type="ORF">ACFOKF_25005</name>
</gene>
<dbReference type="InterPro" id="IPR047689">
    <property type="entry name" value="CopD"/>
</dbReference>
<evidence type="ECO:0000313" key="9">
    <source>
        <dbReference type="Proteomes" id="UP001595681"/>
    </source>
</evidence>
<feature type="transmembrane region" description="Helical" evidence="6">
    <location>
        <begin position="41"/>
        <end position="62"/>
    </location>
</feature>
<evidence type="ECO:0000256" key="6">
    <source>
        <dbReference type="SAM" id="Phobius"/>
    </source>
</evidence>
<evidence type="ECO:0000256" key="4">
    <source>
        <dbReference type="ARBA" id="ARBA00022989"/>
    </source>
</evidence>
<accession>A0ABV7NPV9</accession>
<evidence type="ECO:0000313" key="8">
    <source>
        <dbReference type="EMBL" id="MFC3444410.1"/>
    </source>
</evidence>
<name>A0ABV7NPV9_9SPHN</name>
<sequence length="288" mass="29839">MTEGALIGARFALMIDLALLMGLPLFWWVMGMVGRKGVTALLATGGIALSVLWLLASAASMTGTPITSPDWATAWILLTMTPIGPVLTVRGAALLATLFATLLPRGDRWALPPAALAAGTLAWTGHAGATEEMAGSLHRVADVAHIWAAAGWIGALAVLLCTVAHLRPGSDTRPVATMLARFSLMGTLIVATLVVSGAINAIMIVGLAQLPALLASRYGLLLGAKLLLFGLMLGLAAANRWWLTPALEAGVTPQRAIAHLRLSLLVESSTAIAILALVAWLGTLDPMA</sequence>
<feature type="transmembrane region" description="Helical" evidence="6">
    <location>
        <begin position="6"/>
        <end position="29"/>
    </location>
</feature>
<dbReference type="Proteomes" id="UP001595681">
    <property type="component" value="Unassembled WGS sequence"/>
</dbReference>
<keyword evidence="3 6" id="KW-0812">Transmembrane</keyword>
<feature type="transmembrane region" description="Helical" evidence="6">
    <location>
        <begin position="220"/>
        <end position="243"/>
    </location>
</feature>
<dbReference type="InterPro" id="IPR008457">
    <property type="entry name" value="Cu-R_CopD_dom"/>
</dbReference>
<dbReference type="PANTHER" id="PTHR34820:SF4">
    <property type="entry name" value="INNER MEMBRANE PROTEIN YEBZ"/>
    <property type="match status" value="1"/>
</dbReference>
<feature type="transmembrane region" description="Helical" evidence="6">
    <location>
        <begin position="264"/>
        <end position="282"/>
    </location>
</feature>
<dbReference type="Pfam" id="PF05425">
    <property type="entry name" value="CopD"/>
    <property type="match status" value="1"/>
</dbReference>
<dbReference type="PANTHER" id="PTHR34820">
    <property type="entry name" value="INNER MEMBRANE PROTEIN YEBZ"/>
    <property type="match status" value="1"/>
</dbReference>
<keyword evidence="9" id="KW-1185">Reference proteome</keyword>